<accession>A0ABZ2ZMF0</accession>
<dbReference type="Proteomes" id="UP001472074">
    <property type="component" value="Chromosome"/>
</dbReference>
<sequence length="98" mass="10686">MRAVMFRLRAGFLWLCKLFQLVRALRLGLSGFLLFARGDVSFACGISLVVRAFPAGARGDVSFARGNSLVVRGFSAITRNTIPSNAQKTGKFSCRLSL</sequence>
<evidence type="ECO:0000313" key="2">
    <source>
        <dbReference type="Proteomes" id="UP001472074"/>
    </source>
</evidence>
<proteinExistence type="predicted"/>
<organism evidence="1 2">
    <name type="scientific">Cytobacillus pseudoceanisediminis</name>
    <dbReference type="NCBI Taxonomy" id="3051614"/>
    <lineage>
        <taxon>Bacteria</taxon>
        <taxon>Bacillati</taxon>
        <taxon>Bacillota</taxon>
        <taxon>Bacilli</taxon>
        <taxon>Bacillales</taxon>
        <taxon>Bacillaceae</taxon>
        <taxon>Cytobacillus</taxon>
    </lineage>
</organism>
<evidence type="ECO:0008006" key="3">
    <source>
        <dbReference type="Google" id="ProtNLM"/>
    </source>
</evidence>
<dbReference type="EMBL" id="CP151651">
    <property type="protein sequence ID" value="WZP08935.1"/>
    <property type="molecule type" value="Genomic_DNA"/>
</dbReference>
<gene>
    <name evidence="1" type="ORF">AADC60_07375</name>
</gene>
<dbReference type="RefSeq" id="WP_342025995.1">
    <property type="nucleotide sequence ID" value="NZ_CP151651.1"/>
</dbReference>
<keyword evidence="2" id="KW-1185">Reference proteome</keyword>
<name>A0ABZ2ZMF0_9BACI</name>
<evidence type="ECO:0000313" key="1">
    <source>
        <dbReference type="EMBL" id="WZP08935.1"/>
    </source>
</evidence>
<protein>
    <recommendedName>
        <fullName evidence="3">Secreted protein</fullName>
    </recommendedName>
</protein>
<reference evidence="1 2" key="1">
    <citation type="submission" date="2024-04" db="EMBL/GenBank/DDBJ databases">
        <title>Screening of coral probiotics and analysis of their probiotic properties.</title>
        <authorList>
            <person name="Wang S."/>
        </authorList>
    </citation>
    <scope>NUCLEOTIDE SEQUENCE [LARGE SCALE GENOMIC DNA]</scope>
    <source>
        <strain evidence="1 2">GXU-Z9</strain>
    </source>
</reference>